<proteinExistence type="predicted"/>
<keyword evidence="1" id="KW-0472">Membrane</keyword>
<organism evidence="2 3">
    <name type="scientific">Quillaja saponaria</name>
    <name type="common">Soap bark tree</name>
    <dbReference type="NCBI Taxonomy" id="32244"/>
    <lineage>
        <taxon>Eukaryota</taxon>
        <taxon>Viridiplantae</taxon>
        <taxon>Streptophyta</taxon>
        <taxon>Embryophyta</taxon>
        <taxon>Tracheophyta</taxon>
        <taxon>Spermatophyta</taxon>
        <taxon>Magnoliopsida</taxon>
        <taxon>eudicotyledons</taxon>
        <taxon>Gunneridae</taxon>
        <taxon>Pentapetalae</taxon>
        <taxon>rosids</taxon>
        <taxon>fabids</taxon>
        <taxon>Fabales</taxon>
        <taxon>Quillajaceae</taxon>
        <taxon>Quillaja</taxon>
    </lineage>
</organism>
<evidence type="ECO:0000313" key="2">
    <source>
        <dbReference type="EMBL" id="KAJ7972676.1"/>
    </source>
</evidence>
<feature type="transmembrane region" description="Helical" evidence="1">
    <location>
        <begin position="20"/>
        <end position="38"/>
    </location>
</feature>
<evidence type="ECO:0000256" key="1">
    <source>
        <dbReference type="SAM" id="Phobius"/>
    </source>
</evidence>
<name>A0AAD7Q123_QUISA</name>
<dbReference type="Proteomes" id="UP001163823">
    <property type="component" value="Chromosome 4"/>
</dbReference>
<comment type="caution">
    <text evidence="2">The sequence shown here is derived from an EMBL/GenBank/DDBJ whole genome shotgun (WGS) entry which is preliminary data.</text>
</comment>
<keyword evidence="1" id="KW-0812">Transmembrane</keyword>
<sequence length="112" mass="12852">MTANHVLALTDHSLRTFPCFFFDIFFPVVFYLLSNFISKNKIISSGFLTNFIEKEKAAGDFHFTSSTIVQLEARTRKLLIITITLARTDGVMKLDVRTYSSSWVDLHAKREV</sequence>
<dbReference type="AlphaFoldDB" id="A0AAD7Q123"/>
<protein>
    <submittedName>
        <fullName evidence="2">Uncharacterized protein</fullName>
    </submittedName>
</protein>
<evidence type="ECO:0000313" key="3">
    <source>
        <dbReference type="Proteomes" id="UP001163823"/>
    </source>
</evidence>
<gene>
    <name evidence="2" type="ORF">O6P43_010529</name>
</gene>
<accession>A0AAD7Q123</accession>
<dbReference type="EMBL" id="JARAOO010000004">
    <property type="protein sequence ID" value="KAJ7972676.1"/>
    <property type="molecule type" value="Genomic_DNA"/>
</dbReference>
<dbReference type="KEGG" id="qsa:O6P43_010529"/>
<reference evidence="2" key="1">
    <citation type="journal article" date="2023" name="Science">
        <title>Elucidation of the pathway for biosynthesis of saponin adjuvants from the soapbark tree.</title>
        <authorList>
            <person name="Reed J."/>
            <person name="Orme A."/>
            <person name="El-Demerdash A."/>
            <person name="Owen C."/>
            <person name="Martin L.B.B."/>
            <person name="Misra R.C."/>
            <person name="Kikuchi S."/>
            <person name="Rejzek M."/>
            <person name="Martin A.C."/>
            <person name="Harkess A."/>
            <person name="Leebens-Mack J."/>
            <person name="Louveau T."/>
            <person name="Stephenson M.J."/>
            <person name="Osbourn A."/>
        </authorList>
    </citation>
    <scope>NUCLEOTIDE SEQUENCE</scope>
    <source>
        <strain evidence="2">S10</strain>
    </source>
</reference>
<keyword evidence="3" id="KW-1185">Reference proteome</keyword>
<keyword evidence="1" id="KW-1133">Transmembrane helix</keyword>